<dbReference type="EMBL" id="BPLR01015649">
    <property type="protein sequence ID" value="GIY77594.1"/>
    <property type="molecule type" value="Genomic_DNA"/>
</dbReference>
<protein>
    <submittedName>
        <fullName evidence="2">Uncharacterized protein</fullName>
    </submittedName>
</protein>
<dbReference type="Proteomes" id="UP001054945">
    <property type="component" value="Unassembled WGS sequence"/>
</dbReference>
<keyword evidence="1" id="KW-0812">Transmembrane</keyword>
<sequence>MRSISELNGTHRYRFGIPFKSIGLFHYLIEPRHIIISFHIAALLHFKDGLMVRTPEFQKPQNVSRLSAFKLILTSSLALALSTRGFIVRP</sequence>
<accession>A0AAV4W6P3</accession>
<keyword evidence="3" id="KW-1185">Reference proteome</keyword>
<keyword evidence="1" id="KW-1133">Transmembrane helix</keyword>
<feature type="transmembrane region" description="Helical" evidence="1">
    <location>
        <begin position="66"/>
        <end position="87"/>
    </location>
</feature>
<name>A0AAV4W6P3_CAEEX</name>
<reference evidence="2 3" key="1">
    <citation type="submission" date="2021-06" db="EMBL/GenBank/DDBJ databases">
        <title>Caerostris extrusa draft genome.</title>
        <authorList>
            <person name="Kono N."/>
            <person name="Arakawa K."/>
        </authorList>
    </citation>
    <scope>NUCLEOTIDE SEQUENCE [LARGE SCALE GENOMIC DNA]</scope>
</reference>
<evidence type="ECO:0000313" key="2">
    <source>
        <dbReference type="EMBL" id="GIY77594.1"/>
    </source>
</evidence>
<dbReference type="AlphaFoldDB" id="A0AAV4W6P3"/>
<keyword evidence="1" id="KW-0472">Membrane</keyword>
<evidence type="ECO:0000313" key="3">
    <source>
        <dbReference type="Proteomes" id="UP001054945"/>
    </source>
</evidence>
<feature type="transmembrane region" description="Helical" evidence="1">
    <location>
        <begin position="21"/>
        <end position="46"/>
    </location>
</feature>
<comment type="caution">
    <text evidence="2">The sequence shown here is derived from an EMBL/GenBank/DDBJ whole genome shotgun (WGS) entry which is preliminary data.</text>
</comment>
<evidence type="ECO:0000256" key="1">
    <source>
        <dbReference type="SAM" id="Phobius"/>
    </source>
</evidence>
<organism evidence="2 3">
    <name type="scientific">Caerostris extrusa</name>
    <name type="common">Bark spider</name>
    <name type="synonym">Caerostris bankana</name>
    <dbReference type="NCBI Taxonomy" id="172846"/>
    <lineage>
        <taxon>Eukaryota</taxon>
        <taxon>Metazoa</taxon>
        <taxon>Ecdysozoa</taxon>
        <taxon>Arthropoda</taxon>
        <taxon>Chelicerata</taxon>
        <taxon>Arachnida</taxon>
        <taxon>Araneae</taxon>
        <taxon>Araneomorphae</taxon>
        <taxon>Entelegynae</taxon>
        <taxon>Araneoidea</taxon>
        <taxon>Araneidae</taxon>
        <taxon>Caerostris</taxon>
    </lineage>
</organism>
<proteinExistence type="predicted"/>
<gene>
    <name evidence="2" type="ORF">CEXT_392651</name>
</gene>